<sequence>MAIIPPFIASRRFTSTLGAGTGTGATFAIAATACLNDAGVAATAFPTFTYYNFYLNGVLQPGGDSSVTTGPTGAITIPGGNAFDPAIPVTVEFIIT</sequence>
<feature type="domain" description="DUF4183" evidence="1">
    <location>
        <begin position="22"/>
        <end position="93"/>
    </location>
</feature>
<reference evidence="2 3" key="1">
    <citation type="submission" date="2017-09" db="EMBL/GenBank/DDBJ databases">
        <title>Biocontrol bacteria screening and application from spent mushroom substrate.</title>
        <authorList>
            <person name="Sun X."/>
        </authorList>
    </citation>
    <scope>NUCLEOTIDE SEQUENCE [LARGE SCALE GENOMIC DNA]</scope>
    <source>
        <strain evidence="2 3">100374</strain>
    </source>
</reference>
<accession>A0A2G6Q6K8</accession>
<gene>
    <name evidence="2" type="ORF">CO726_26220</name>
</gene>
<keyword evidence="3" id="KW-1185">Reference proteome</keyword>
<evidence type="ECO:0000313" key="3">
    <source>
        <dbReference type="Proteomes" id="UP000228484"/>
    </source>
</evidence>
<dbReference type="RefSeq" id="WP_099686216.1">
    <property type="nucleotide sequence ID" value="NZ_NWUW01000032.1"/>
</dbReference>
<protein>
    <recommendedName>
        <fullName evidence="1">DUF4183 domain-containing protein</fullName>
    </recommendedName>
</protein>
<name>A0A2G6Q6K8_9BACI</name>
<proteinExistence type="predicted"/>
<dbReference type="Proteomes" id="UP000228484">
    <property type="component" value="Unassembled WGS sequence"/>
</dbReference>
<evidence type="ECO:0000313" key="2">
    <source>
        <dbReference type="EMBL" id="PIE92453.1"/>
    </source>
</evidence>
<dbReference type="EMBL" id="NWUW01000032">
    <property type="protein sequence ID" value="PIE92453.1"/>
    <property type="molecule type" value="Genomic_DNA"/>
</dbReference>
<dbReference type="InterPro" id="IPR025237">
    <property type="entry name" value="DUF4183"/>
</dbReference>
<organism evidence="2 3">
    <name type="scientific">Bacillus fungorum</name>
    <dbReference type="NCBI Taxonomy" id="2039284"/>
    <lineage>
        <taxon>Bacteria</taxon>
        <taxon>Bacillati</taxon>
        <taxon>Bacillota</taxon>
        <taxon>Bacilli</taxon>
        <taxon>Bacillales</taxon>
        <taxon>Bacillaceae</taxon>
        <taxon>Bacillus</taxon>
    </lineage>
</organism>
<dbReference type="Pfam" id="PF13799">
    <property type="entry name" value="DUF4183"/>
    <property type="match status" value="1"/>
</dbReference>
<evidence type="ECO:0000259" key="1">
    <source>
        <dbReference type="Pfam" id="PF13799"/>
    </source>
</evidence>
<comment type="caution">
    <text evidence="2">The sequence shown here is derived from an EMBL/GenBank/DDBJ whole genome shotgun (WGS) entry which is preliminary data.</text>
</comment>
<dbReference type="AlphaFoldDB" id="A0A2G6Q6K8"/>